<accession>A0ABZ3CIP2</accession>
<feature type="transmembrane region" description="Helical" evidence="1">
    <location>
        <begin position="337"/>
        <end position="356"/>
    </location>
</feature>
<feature type="transmembrane region" description="Helical" evidence="1">
    <location>
        <begin position="105"/>
        <end position="127"/>
    </location>
</feature>
<sequence length="667" mass="74951">MKSATSLLNRTLLNHFMGGIFWLTVLFLIGNILIQPLALWIASSNFEMMGGRESLPDNPLKMMIAFQLAGGMVYIVFMVMFLFSYKNKESSLDFMHSLPVKRKGLLTHALIAGIINITVPIAITAIILLLERYFLAFEVTFMQIVEWFFYTLFVLFVVFAVAVFFGFIVNSIFVHMQIVVIVFFLPLVFWGLTVTVADMLYDGIVTSPEASGGLMGIVTRNTFPVFAVQQVFDGLVIWKTVIWTALAIILIGLSYIIYNRSRNEDIHHTFNNNWVRDILVAFITISGMLLVGMIISFALPRLTVVFILAFIIGAVFSYIIQEMFFQGTAKIQFRKRSIVTTAISVVLFWIIFIFGWQQYTSYVPNEGEISSVSVNGNWSSMYSADGGEREGMSEEYMFISDPTVIDQTLALHQTAIGQENSQSNEYNGQALEISYRMNDGTHISRRYDNITLDNDQYSTLLETLNSSRFSTAYDIVYNITDVTNIRNLDISGVNGYVQLDAHEEIGSFVEDYQRQAHQINEQIPILISNANVPIVNVSVDFDSDYYQGVASIYNPALLNAVGESQDIANFIGVADSQTMYTLSLSGEEKGAFFADYQSLSFGELDEEYALEEVTGENRDEIVDAINEGELDAEGDRVLLYAPEFMQESGMGMEDASVADGYYIIGIE</sequence>
<dbReference type="EMBL" id="CP138333">
    <property type="protein sequence ID" value="WZX29916.1"/>
    <property type="molecule type" value="Genomic_DNA"/>
</dbReference>
<feature type="transmembrane region" description="Helical" evidence="1">
    <location>
        <begin position="178"/>
        <end position="201"/>
    </location>
</feature>
<feature type="transmembrane region" description="Helical" evidence="1">
    <location>
        <begin position="20"/>
        <end position="42"/>
    </location>
</feature>
<protein>
    <recommendedName>
        <fullName evidence="4">ABC-2 type transport system permease protein</fullName>
    </recommendedName>
</protein>
<proteinExistence type="predicted"/>
<keyword evidence="1" id="KW-0812">Transmembrane</keyword>
<feature type="transmembrane region" description="Helical" evidence="1">
    <location>
        <begin position="147"/>
        <end position="169"/>
    </location>
</feature>
<feature type="transmembrane region" description="Helical" evidence="1">
    <location>
        <begin position="62"/>
        <end position="85"/>
    </location>
</feature>
<feature type="transmembrane region" description="Helical" evidence="1">
    <location>
        <begin position="278"/>
        <end position="299"/>
    </location>
</feature>
<evidence type="ECO:0000256" key="1">
    <source>
        <dbReference type="SAM" id="Phobius"/>
    </source>
</evidence>
<evidence type="ECO:0000313" key="3">
    <source>
        <dbReference type="Proteomes" id="UP001455384"/>
    </source>
</evidence>
<name>A0ABZ3CIP2_9STAP</name>
<dbReference type="RefSeq" id="WP_342388448.1">
    <property type="nucleotide sequence ID" value="NZ_CP138333.2"/>
</dbReference>
<reference evidence="3" key="1">
    <citation type="submission" date="2023-10" db="EMBL/GenBank/DDBJ databases">
        <title>Genome analysis and identification of Salinococcus sp. Bachu38 nov., a PGPR from the rhizosphere of Tamarix.</title>
        <authorList>
            <person name="Liang Z."/>
            <person name="Zhang X."/>
            <person name="Jia J."/>
            <person name="Chen X."/>
            <person name="Wang Y."/>
            <person name="Wang Q."/>
            <person name="Wang R."/>
        </authorList>
    </citation>
    <scope>NUCLEOTIDE SEQUENCE [LARGE SCALE GENOMIC DNA]</scope>
    <source>
        <strain evidence="3">Bachu38</strain>
    </source>
</reference>
<feature type="transmembrane region" description="Helical" evidence="1">
    <location>
        <begin position="305"/>
        <end position="325"/>
    </location>
</feature>
<evidence type="ECO:0008006" key="4">
    <source>
        <dbReference type="Google" id="ProtNLM"/>
    </source>
</evidence>
<keyword evidence="1" id="KW-0472">Membrane</keyword>
<feature type="transmembrane region" description="Helical" evidence="1">
    <location>
        <begin position="236"/>
        <end position="258"/>
    </location>
</feature>
<keyword evidence="1" id="KW-1133">Transmembrane helix</keyword>
<organism evidence="2 3">
    <name type="scientific">Salinicoccus bachuensis</name>
    <dbReference type="NCBI Taxonomy" id="3136731"/>
    <lineage>
        <taxon>Bacteria</taxon>
        <taxon>Bacillati</taxon>
        <taxon>Bacillota</taxon>
        <taxon>Bacilli</taxon>
        <taxon>Bacillales</taxon>
        <taxon>Staphylococcaceae</taxon>
        <taxon>Salinicoccus</taxon>
    </lineage>
</organism>
<gene>
    <name evidence="2" type="ORF">RQP18_01735</name>
</gene>
<evidence type="ECO:0000313" key="2">
    <source>
        <dbReference type="EMBL" id="WZX29916.1"/>
    </source>
</evidence>
<keyword evidence="3" id="KW-1185">Reference proteome</keyword>
<dbReference type="Proteomes" id="UP001455384">
    <property type="component" value="Chromosome"/>
</dbReference>